<dbReference type="RefSeq" id="WP_123100680.1">
    <property type="nucleotide sequence ID" value="NZ_RIBZ01000218.1"/>
</dbReference>
<dbReference type="PANTHER" id="PTHR34512:SF30">
    <property type="entry name" value="OUTER MEMBRANE PROTEIN ASSEMBLY FACTOR BAMB"/>
    <property type="match status" value="1"/>
</dbReference>
<dbReference type="Pfam" id="PF13360">
    <property type="entry name" value="PQQ_2"/>
    <property type="match status" value="2"/>
</dbReference>
<evidence type="ECO:0000259" key="1">
    <source>
        <dbReference type="Pfam" id="PF13360"/>
    </source>
</evidence>
<name>A0A3M8WBQ7_9ACTN</name>
<dbReference type="PANTHER" id="PTHR34512">
    <property type="entry name" value="CELL SURFACE PROTEIN"/>
    <property type="match status" value="1"/>
</dbReference>
<dbReference type="SMART" id="SM00564">
    <property type="entry name" value="PQQ"/>
    <property type="match status" value="5"/>
</dbReference>
<organism evidence="2 3">
    <name type="scientific">Streptomyces botrytidirepellens</name>
    <dbReference type="NCBI Taxonomy" id="2486417"/>
    <lineage>
        <taxon>Bacteria</taxon>
        <taxon>Bacillati</taxon>
        <taxon>Actinomycetota</taxon>
        <taxon>Actinomycetes</taxon>
        <taxon>Kitasatosporales</taxon>
        <taxon>Streptomycetaceae</taxon>
        <taxon>Streptomyces</taxon>
    </lineage>
</organism>
<dbReference type="InterPro" id="IPR011047">
    <property type="entry name" value="Quinoprotein_ADH-like_sf"/>
</dbReference>
<dbReference type="InterPro" id="IPR018391">
    <property type="entry name" value="PQQ_b-propeller_rpt"/>
</dbReference>
<accession>A0A3M8WBQ7</accession>
<dbReference type="Proteomes" id="UP000275401">
    <property type="component" value="Unassembled WGS sequence"/>
</dbReference>
<proteinExistence type="predicted"/>
<sequence>MVTACLSADPAHRPRPAELIQALRTPASPGGGLPEPIATALAEQAARYPAEVVPDATEPVGRDHEGGPSRRALTLGGLAGVAGLVLGSGGVAAWRATADDGPARPAPLSVRGTAPTPLWQRDIDFELGDPPVLWGGKIALMAGQSAVTAVRLRDGKKLWTREDMWPTQALMPLDGDLFLTPALAMFTAVSVRTGKVTWTERKYDGIKHPAFLSSLATHGNMFWFLAGDREKHTDREKPVVIAYDLKKRAELWRTPVPTAGPIDYEQGPGALRRGALIVENNGSSGGDSIGTEEKAWSYVALRQRDGKRLWTRTYEGVSANGLGNFRTVAPGDLLISCEDKDVRAYDLTSGKQRWRFTTKGYLYTEPAVLGRTLCVTDEDSVTHAVDTRTGRARWRRGPAFDPVGDMRYSRTAISHAGRTVLQANASEIEGLNAADGSLRWRFTPVGSGQVAGGFSGYVDTAPGLALVMNGSSLYALPVD</sequence>
<reference evidence="2 3" key="1">
    <citation type="submission" date="2018-11" db="EMBL/GenBank/DDBJ databases">
        <title>The Potential of Streptomyces as Biocontrol Agents against the Tomato grey mould, Botrytis cinerea (Gray mold) Frontiers in Microbiology.</title>
        <authorList>
            <person name="Li D."/>
        </authorList>
    </citation>
    <scope>NUCLEOTIDE SEQUENCE [LARGE SCALE GENOMIC DNA]</scope>
    <source>
        <strain evidence="2 3">NEAU-LD23</strain>
    </source>
</reference>
<dbReference type="AlphaFoldDB" id="A0A3M8WBQ7"/>
<dbReference type="Gene3D" id="2.130.10.10">
    <property type="entry name" value="YVTN repeat-like/Quinoprotein amine dehydrogenase"/>
    <property type="match status" value="2"/>
</dbReference>
<feature type="domain" description="Pyrrolo-quinoline quinone repeat" evidence="1">
    <location>
        <begin position="300"/>
        <end position="441"/>
    </location>
</feature>
<evidence type="ECO:0000313" key="3">
    <source>
        <dbReference type="Proteomes" id="UP000275401"/>
    </source>
</evidence>
<dbReference type="InterPro" id="IPR015943">
    <property type="entry name" value="WD40/YVTN_repeat-like_dom_sf"/>
</dbReference>
<protein>
    <recommendedName>
        <fullName evidence="1">Pyrrolo-quinoline quinone repeat domain-containing protein</fullName>
    </recommendedName>
</protein>
<gene>
    <name evidence="2" type="ORF">EEJ42_16465</name>
</gene>
<keyword evidence="3" id="KW-1185">Reference proteome</keyword>
<comment type="caution">
    <text evidence="2">The sequence shown here is derived from an EMBL/GenBank/DDBJ whole genome shotgun (WGS) entry which is preliminary data.</text>
</comment>
<feature type="domain" description="Pyrrolo-quinoline quinone repeat" evidence="1">
    <location>
        <begin position="130"/>
        <end position="199"/>
    </location>
</feature>
<dbReference type="EMBL" id="RIBZ01000218">
    <property type="protein sequence ID" value="RNG26005.1"/>
    <property type="molecule type" value="Genomic_DNA"/>
</dbReference>
<evidence type="ECO:0000313" key="2">
    <source>
        <dbReference type="EMBL" id="RNG26005.1"/>
    </source>
</evidence>
<dbReference type="SUPFAM" id="SSF50998">
    <property type="entry name" value="Quinoprotein alcohol dehydrogenase-like"/>
    <property type="match status" value="1"/>
</dbReference>
<dbReference type="InterPro" id="IPR002372">
    <property type="entry name" value="PQQ_rpt_dom"/>
</dbReference>